<evidence type="ECO:0008006" key="3">
    <source>
        <dbReference type="Google" id="ProtNLM"/>
    </source>
</evidence>
<dbReference type="Proteomes" id="UP000593998">
    <property type="component" value="Chromosome"/>
</dbReference>
<evidence type="ECO:0000313" key="2">
    <source>
        <dbReference type="Proteomes" id="UP000593998"/>
    </source>
</evidence>
<protein>
    <recommendedName>
        <fullName evidence="3">Heme peroxidase</fullName>
    </recommendedName>
</protein>
<proteinExistence type="predicted"/>
<accession>A0A7L9J018</accession>
<organism evidence="1 2">
    <name type="scientific">Janibacter indicus</name>
    <dbReference type="NCBI Taxonomy" id="857417"/>
    <lineage>
        <taxon>Bacteria</taxon>
        <taxon>Bacillati</taxon>
        <taxon>Actinomycetota</taxon>
        <taxon>Actinomycetes</taxon>
        <taxon>Micrococcales</taxon>
        <taxon>Intrasporangiaceae</taxon>
        <taxon>Janibacter</taxon>
    </lineage>
</organism>
<dbReference type="EMBL" id="CP062789">
    <property type="protein sequence ID" value="QOK22315.1"/>
    <property type="molecule type" value="Genomic_DNA"/>
</dbReference>
<reference evidence="1 2" key="1">
    <citation type="submission" date="2020-10" db="EMBL/GenBank/DDBJ databases">
        <title>Janibacter indicus TT2 genome sequence.</title>
        <authorList>
            <person name="Lee K."/>
            <person name="Ganzorig M."/>
        </authorList>
    </citation>
    <scope>NUCLEOTIDE SEQUENCE [LARGE SCALE GENOMIC DNA]</scope>
    <source>
        <strain evidence="1 2">TT2</strain>
    </source>
</reference>
<dbReference type="AlphaFoldDB" id="A0A7L9J018"/>
<name>A0A7L9J018_9MICO</name>
<dbReference type="RefSeq" id="WP_192910828.1">
    <property type="nucleotide sequence ID" value="NZ_CP062789.1"/>
</dbReference>
<sequence>MTDVQELLESVRTGLGDPTTWASPVEFPNSLALCALNSAYSLRAHSTSGENVIARYRAHRPSADSDTGPDLIEAMDDAGGPEAFARDVLNNNSKLPGTNRVRTVGIHEALTRLKAVDVTTTSQLRTKAEETTVKRAWLSVSGLGKLSWSYLLMNAGVENRTKPDVIVQRYLTEVLGDRIEASRAQELLVAVAGELNVTPRRLDRAIWLHGR</sequence>
<gene>
    <name evidence="1" type="ORF">IGS73_14670</name>
</gene>
<evidence type="ECO:0000313" key="1">
    <source>
        <dbReference type="EMBL" id="QOK22315.1"/>
    </source>
</evidence>